<dbReference type="InterPro" id="IPR005162">
    <property type="entry name" value="Retrotrans_gag_dom"/>
</dbReference>
<reference evidence="2" key="1">
    <citation type="journal article" date="2020" name="Nat. Genet.">
        <title>Genomic diversifications of five Gossypium allopolyploid species and their impact on cotton improvement.</title>
        <authorList>
            <person name="Chen Z.J."/>
            <person name="Sreedasyam A."/>
            <person name="Ando A."/>
            <person name="Song Q."/>
            <person name="De Santiago L.M."/>
            <person name="Hulse-Kemp A.M."/>
            <person name="Ding M."/>
            <person name="Ye W."/>
            <person name="Kirkbride R.C."/>
            <person name="Jenkins J."/>
            <person name="Plott C."/>
            <person name="Lovell J."/>
            <person name="Lin Y.M."/>
            <person name="Vaughn R."/>
            <person name="Liu B."/>
            <person name="Simpson S."/>
            <person name="Scheffler B.E."/>
            <person name="Wen L."/>
            <person name="Saski C.A."/>
            <person name="Grover C.E."/>
            <person name="Hu G."/>
            <person name="Conover J.L."/>
            <person name="Carlson J.W."/>
            <person name="Shu S."/>
            <person name="Boston L.B."/>
            <person name="Williams M."/>
            <person name="Peterson D.G."/>
            <person name="McGee K."/>
            <person name="Jones D.C."/>
            <person name="Wendel J.F."/>
            <person name="Stelly D.M."/>
            <person name="Grimwood J."/>
            <person name="Schmutz J."/>
        </authorList>
    </citation>
    <scope>NUCLEOTIDE SEQUENCE [LARGE SCALE GENOMIC DNA]</scope>
    <source>
        <strain evidence="2">cv. TM-1</strain>
    </source>
</reference>
<evidence type="ECO:0000259" key="1">
    <source>
        <dbReference type="Pfam" id="PF03732"/>
    </source>
</evidence>
<reference evidence="3" key="2">
    <citation type="submission" date="2025-08" db="UniProtKB">
        <authorList>
            <consortium name="RefSeq"/>
        </authorList>
    </citation>
    <scope>IDENTIFICATION</scope>
</reference>
<evidence type="ECO:0000313" key="3">
    <source>
        <dbReference type="RefSeq" id="XP_040960250.1"/>
    </source>
</evidence>
<proteinExistence type="predicted"/>
<dbReference type="Proteomes" id="UP000818029">
    <property type="component" value="Chromosome D11"/>
</dbReference>
<accession>A0ABM3AZM4</accession>
<name>A0ABM3AZM4_GOSHI</name>
<dbReference type="PANTHER" id="PTHR33223:SF8">
    <property type="entry name" value="OS04G0172440 PROTEIN"/>
    <property type="match status" value="1"/>
</dbReference>
<protein>
    <recommendedName>
        <fullName evidence="1">Retrotransposon gag domain-containing protein</fullName>
    </recommendedName>
</protein>
<sequence length="286" mass="32293">MNYLTGSSSNLRNDPTDLVVLDLDEMVEARVELPKQLEDRYRWVEEKLKVMENADYHCGVDAKGLSLVPDLVFPPKFKAPEFEKYNGTNCLEAHITMFCRRMTGYIDNDQLLIHCFQDSLIGSAAKWYNQLSRANIHSWKDLAQAFMKQYGHVEDMAHDKITLMNLEKKQTPFINHMLGRATMSFSDMVMSGEMIENAIRSGKIDSGESVKGLTLKNKENEVSNLSMYNEGYPKSVTMGQPRVITAGYQSINIVSKKGVGEENTLGIVLNSGTAEKIPVFFRANSE</sequence>
<dbReference type="Pfam" id="PF03732">
    <property type="entry name" value="Retrotrans_gag"/>
    <property type="match status" value="1"/>
</dbReference>
<keyword evidence="2" id="KW-1185">Reference proteome</keyword>
<dbReference type="GeneID" id="121223197"/>
<organism evidence="2 3">
    <name type="scientific">Gossypium hirsutum</name>
    <name type="common">Upland cotton</name>
    <name type="synonym">Gossypium mexicanum</name>
    <dbReference type="NCBI Taxonomy" id="3635"/>
    <lineage>
        <taxon>Eukaryota</taxon>
        <taxon>Viridiplantae</taxon>
        <taxon>Streptophyta</taxon>
        <taxon>Embryophyta</taxon>
        <taxon>Tracheophyta</taxon>
        <taxon>Spermatophyta</taxon>
        <taxon>Magnoliopsida</taxon>
        <taxon>eudicotyledons</taxon>
        <taxon>Gunneridae</taxon>
        <taxon>Pentapetalae</taxon>
        <taxon>rosids</taxon>
        <taxon>malvids</taxon>
        <taxon>Malvales</taxon>
        <taxon>Malvaceae</taxon>
        <taxon>Malvoideae</taxon>
        <taxon>Gossypium</taxon>
    </lineage>
</organism>
<gene>
    <name evidence="3" type="primary">LOC121223197</name>
</gene>
<feature type="domain" description="Retrotransposon gag" evidence="1">
    <location>
        <begin position="118"/>
        <end position="168"/>
    </location>
</feature>
<dbReference type="RefSeq" id="XP_040960250.1">
    <property type="nucleotide sequence ID" value="XM_041104316.1"/>
</dbReference>
<evidence type="ECO:0000313" key="2">
    <source>
        <dbReference type="Proteomes" id="UP000818029"/>
    </source>
</evidence>
<dbReference type="PANTHER" id="PTHR33223">
    <property type="entry name" value="CCHC-TYPE DOMAIN-CONTAINING PROTEIN"/>
    <property type="match status" value="1"/>
</dbReference>